<dbReference type="Proteomes" id="UP001445076">
    <property type="component" value="Unassembled WGS sequence"/>
</dbReference>
<feature type="domain" description="BHLH" evidence="7">
    <location>
        <begin position="515"/>
        <end position="568"/>
    </location>
</feature>
<proteinExistence type="predicted"/>
<feature type="region of interest" description="Disordered" evidence="6">
    <location>
        <begin position="306"/>
        <end position="357"/>
    </location>
</feature>
<feature type="compositionally biased region" description="Polar residues" evidence="6">
    <location>
        <begin position="473"/>
        <end position="482"/>
    </location>
</feature>
<dbReference type="PANTHER" id="PTHR11793">
    <property type="entry name" value="BASIC HELIX-LOOP-HELIX TRANSCRIPTION FACTOR"/>
    <property type="match status" value="1"/>
</dbReference>
<keyword evidence="2" id="KW-0805">Transcription regulation</keyword>
<sequence>MILCDTAASAAASMMQPIVNGYTSIQSPVDGGHAGVVSPPTQLSPQPLSPHTGVSTVTAVSCSGSYSSDRHTGSTRVTHMANGALMTRTMHMAPTSVHVRGHSNHGRRHATVGPYPYSHLRGSLVSGVLGEATGTINGSLLQAGQQPYGSDDFNQDSPRYTSPKPGGLYGESYFMESGGSDVWGATGGGGGSGAAAAAAAAAGAMGSYPYPTPSMMGPSPHLTQPHYMTTHLHDPMGYDNMASGLPPMSSFRGPGASSTTGGGSVATSSPLYTHSPVPNHTQATATGNTGDTLGKALSSVSTQIYPGEQTSSSYSSNPGTPVSATSPPPLTSGATSGAPQQWPQPHTPTSPHYDRSLPMPRMAEENLESAIDYLRDIEGSRIDERLEDAVNVLQRHAETTGGITGAGAHLGPSSHGGSLPPYPSALDSHLGAPPNSTFTTLGSHSQDLKGLGVPGLGESVKEKLEVKTEDLSSSHLPTTTVAGTMPAGAKGGKRSRSTEDEECTDPETKALREKERRQANNARERVRVRDINEAFKELGRMCMIHCKNDKAQTKLNILHMAVEVITTLEQQVRERNLNPKAACLKRREEEKSDKLPPPHLPHPSSMAPPFPNLPGDHLSHGGAGPH</sequence>
<name>A0AAW0X1K2_CHEQU</name>
<accession>A0AAW0X1K2</accession>
<dbReference type="Pfam" id="PF00010">
    <property type="entry name" value="HLH"/>
    <property type="match status" value="1"/>
</dbReference>
<feature type="region of interest" description="Disordered" evidence="6">
    <location>
        <begin position="143"/>
        <end position="164"/>
    </location>
</feature>
<evidence type="ECO:0000256" key="1">
    <source>
        <dbReference type="ARBA" id="ARBA00004123"/>
    </source>
</evidence>
<dbReference type="InterPro" id="IPR011598">
    <property type="entry name" value="bHLH_dom"/>
</dbReference>
<keyword evidence="9" id="KW-1185">Reference proteome</keyword>
<keyword evidence="5" id="KW-0539">Nucleus</keyword>
<protein>
    <recommendedName>
        <fullName evidence="7">BHLH domain-containing protein</fullName>
    </recommendedName>
</protein>
<dbReference type="GO" id="GO:0000785">
    <property type="term" value="C:chromatin"/>
    <property type="evidence" value="ECO:0007669"/>
    <property type="project" value="TreeGrafter"/>
</dbReference>
<keyword evidence="3" id="KW-0238">DNA-binding</keyword>
<evidence type="ECO:0000259" key="7">
    <source>
        <dbReference type="PROSITE" id="PS50888"/>
    </source>
</evidence>
<feature type="region of interest" description="Disordered" evidence="6">
    <location>
        <begin position="579"/>
        <end position="626"/>
    </location>
</feature>
<dbReference type="PANTHER" id="PTHR11793:SF13">
    <property type="entry name" value="PROTEIN DAUGHTERLESS"/>
    <property type="match status" value="1"/>
</dbReference>
<feature type="compositionally biased region" description="Basic and acidic residues" evidence="6">
    <location>
        <begin position="506"/>
        <end position="522"/>
    </location>
</feature>
<dbReference type="SUPFAM" id="SSF47459">
    <property type="entry name" value="HLH, helix-loop-helix DNA-binding domain"/>
    <property type="match status" value="1"/>
</dbReference>
<evidence type="ECO:0000256" key="5">
    <source>
        <dbReference type="ARBA" id="ARBA00023242"/>
    </source>
</evidence>
<feature type="compositionally biased region" description="Low complexity" evidence="6">
    <location>
        <begin position="253"/>
        <end position="270"/>
    </location>
</feature>
<dbReference type="GO" id="GO:0000978">
    <property type="term" value="F:RNA polymerase II cis-regulatory region sequence-specific DNA binding"/>
    <property type="evidence" value="ECO:0007669"/>
    <property type="project" value="TreeGrafter"/>
</dbReference>
<dbReference type="GO" id="GO:0005667">
    <property type="term" value="C:transcription regulator complex"/>
    <property type="evidence" value="ECO:0007669"/>
    <property type="project" value="TreeGrafter"/>
</dbReference>
<reference evidence="8 9" key="1">
    <citation type="journal article" date="2024" name="BMC Genomics">
        <title>Genome assembly of redclaw crayfish (Cherax quadricarinatus) provides insights into its immune adaptation and hypoxia tolerance.</title>
        <authorList>
            <person name="Liu Z."/>
            <person name="Zheng J."/>
            <person name="Li H."/>
            <person name="Fang K."/>
            <person name="Wang S."/>
            <person name="He J."/>
            <person name="Zhou D."/>
            <person name="Weng S."/>
            <person name="Chi M."/>
            <person name="Gu Z."/>
            <person name="He J."/>
            <person name="Li F."/>
            <person name="Wang M."/>
        </authorList>
    </citation>
    <scope>NUCLEOTIDE SEQUENCE [LARGE SCALE GENOMIC DNA]</scope>
    <source>
        <strain evidence="8">ZL_2023a</strain>
    </source>
</reference>
<dbReference type="SMART" id="SM00353">
    <property type="entry name" value="HLH"/>
    <property type="match status" value="1"/>
</dbReference>
<dbReference type="Gene3D" id="4.10.280.10">
    <property type="entry name" value="Helix-loop-helix DNA-binding domain"/>
    <property type="match status" value="1"/>
</dbReference>
<dbReference type="InterPro" id="IPR051098">
    <property type="entry name" value="NeuroDiff_E-box_TFs"/>
</dbReference>
<dbReference type="GO" id="GO:0005634">
    <property type="term" value="C:nucleus"/>
    <property type="evidence" value="ECO:0007669"/>
    <property type="project" value="UniProtKB-SubCell"/>
</dbReference>
<dbReference type="AlphaFoldDB" id="A0AAW0X1K2"/>
<dbReference type="PROSITE" id="PS50888">
    <property type="entry name" value="BHLH"/>
    <property type="match status" value="1"/>
</dbReference>
<dbReference type="EMBL" id="JARKIK010000039">
    <property type="protein sequence ID" value="KAK8738405.1"/>
    <property type="molecule type" value="Genomic_DNA"/>
</dbReference>
<evidence type="ECO:0000256" key="4">
    <source>
        <dbReference type="ARBA" id="ARBA00023163"/>
    </source>
</evidence>
<evidence type="ECO:0000313" key="9">
    <source>
        <dbReference type="Proteomes" id="UP001445076"/>
    </source>
</evidence>
<evidence type="ECO:0000256" key="2">
    <source>
        <dbReference type="ARBA" id="ARBA00023015"/>
    </source>
</evidence>
<dbReference type="GO" id="GO:0000981">
    <property type="term" value="F:DNA-binding transcription factor activity, RNA polymerase II-specific"/>
    <property type="evidence" value="ECO:0007669"/>
    <property type="project" value="TreeGrafter"/>
</dbReference>
<feature type="compositionally biased region" description="Polar residues" evidence="6">
    <location>
        <begin position="306"/>
        <end position="325"/>
    </location>
</feature>
<feature type="region of interest" description="Disordered" evidence="6">
    <location>
        <begin position="468"/>
        <end position="522"/>
    </location>
</feature>
<dbReference type="CDD" id="cd18945">
    <property type="entry name" value="bHLH_E-protein_TCF4_E2-2"/>
    <property type="match status" value="1"/>
</dbReference>
<dbReference type="FunFam" id="4.10.280.10:FF:000001">
    <property type="entry name" value="Putative transcription factor 12"/>
    <property type="match status" value="1"/>
</dbReference>
<keyword evidence="4" id="KW-0804">Transcription</keyword>
<feature type="compositionally biased region" description="Pro residues" evidence="6">
    <location>
        <begin position="597"/>
        <end position="612"/>
    </location>
</feature>
<comment type="subcellular location">
    <subcellularLocation>
        <location evidence="1">Nucleus</location>
    </subcellularLocation>
</comment>
<dbReference type="InterPro" id="IPR036638">
    <property type="entry name" value="HLH_DNA-bd_sf"/>
</dbReference>
<organism evidence="8 9">
    <name type="scientific">Cherax quadricarinatus</name>
    <name type="common">Australian red claw crayfish</name>
    <dbReference type="NCBI Taxonomy" id="27406"/>
    <lineage>
        <taxon>Eukaryota</taxon>
        <taxon>Metazoa</taxon>
        <taxon>Ecdysozoa</taxon>
        <taxon>Arthropoda</taxon>
        <taxon>Crustacea</taxon>
        <taxon>Multicrustacea</taxon>
        <taxon>Malacostraca</taxon>
        <taxon>Eumalacostraca</taxon>
        <taxon>Eucarida</taxon>
        <taxon>Decapoda</taxon>
        <taxon>Pleocyemata</taxon>
        <taxon>Astacidea</taxon>
        <taxon>Parastacoidea</taxon>
        <taxon>Parastacidae</taxon>
        <taxon>Cherax</taxon>
    </lineage>
</organism>
<gene>
    <name evidence="8" type="ORF">OTU49_003852</name>
</gene>
<evidence type="ECO:0000256" key="3">
    <source>
        <dbReference type="ARBA" id="ARBA00023125"/>
    </source>
</evidence>
<feature type="compositionally biased region" description="Polar residues" evidence="6">
    <location>
        <begin position="332"/>
        <end position="350"/>
    </location>
</feature>
<dbReference type="GO" id="GO:0046983">
    <property type="term" value="F:protein dimerization activity"/>
    <property type="evidence" value="ECO:0007669"/>
    <property type="project" value="InterPro"/>
</dbReference>
<comment type="caution">
    <text evidence="8">The sequence shown here is derived from an EMBL/GenBank/DDBJ whole genome shotgun (WGS) entry which is preliminary data.</text>
</comment>
<evidence type="ECO:0000313" key="8">
    <source>
        <dbReference type="EMBL" id="KAK8738405.1"/>
    </source>
</evidence>
<feature type="region of interest" description="Disordered" evidence="6">
    <location>
        <begin position="238"/>
        <end position="294"/>
    </location>
</feature>
<feature type="compositionally biased region" description="Basic and acidic residues" evidence="6">
    <location>
        <begin position="585"/>
        <end position="596"/>
    </location>
</feature>
<feature type="compositionally biased region" description="Polar residues" evidence="6">
    <location>
        <begin position="276"/>
        <end position="291"/>
    </location>
</feature>
<evidence type="ECO:0000256" key="6">
    <source>
        <dbReference type="SAM" id="MobiDB-lite"/>
    </source>
</evidence>